<evidence type="ECO:0000259" key="11">
    <source>
        <dbReference type="PROSITE" id="PS51713"/>
    </source>
</evidence>
<keyword evidence="3 7" id="KW-0690">Ribosome biogenesis</keyword>
<feature type="binding site" evidence="7">
    <location>
        <begin position="156"/>
        <end position="159"/>
    </location>
    <ligand>
        <name>GTP</name>
        <dbReference type="ChEBI" id="CHEBI:37565"/>
    </ligand>
</feature>
<sequence>MTNPASYSHGNGGRRLNISYLCGLIFKNIPSVNPEPKPHRAGFVSIIGKPNVGKSTLMNALVGERLSIVTSKAQTTRHRILGILNGDDFQLIYSDTPGIIQPKYELHNAMMAFVYSSLEDADVILFVTDIYEKHDEEPVVERLRKTEDVPIIVLVNKIDQADQAEVEAKLAYWKEHLPNATEVLPISALNAFGTERVLQLVLEHLPLHPPYYPKDELTDKPERFFAAEMVREKIFKLYKKEVPYSCEVVIEEFKEDDEIIRIRGVIYVERSSQKGIIIGAKGEALKKVGTWAREEMEKFFQKKVFLELFVKVNENWRTDAKALSRFGYKE</sequence>
<dbReference type="Proteomes" id="UP000559626">
    <property type="component" value="Unassembled WGS sequence"/>
</dbReference>
<dbReference type="InterPro" id="IPR005662">
    <property type="entry name" value="GTPase_Era-like"/>
</dbReference>
<keyword evidence="4 7" id="KW-0547">Nucleotide-binding</keyword>
<dbReference type="FunFam" id="3.30.300.20:FF:000003">
    <property type="entry name" value="GTPase Era"/>
    <property type="match status" value="1"/>
</dbReference>
<keyword evidence="6 7" id="KW-0342">GTP-binding</keyword>
<dbReference type="EMBL" id="JABBGH010000002">
    <property type="protein sequence ID" value="NML66409.1"/>
    <property type="molecule type" value="Genomic_DNA"/>
</dbReference>
<feature type="region of interest" description="G2" evidence="8">
    <location>
        <begin position="74"/>
        <end position="78"/>
    </location>
</feature>
<gene>
    <name evidence="7" type="primary">era</name>
    <name evidence="12" type="ORF">HHL22_14450</name>
</gene>
<dbReference type="CDD" id="cd22534">
    <property type="entry name" value="KH-II_Era"/>
    <property type="match status" value="1"/>
</dbReference>
<dbReference type="InterPro" id="IPR006073">
    <property type="entry name" value="GTP-bd"/>
</dbReference>
<dbReference type="SUPFAM" id="SSF54814">
    <property type="entry name" value="Prokaryotic type KH domain (KH-domain type II)"/>
    <property type="match status" value="1"/>
</dbReference>
<evidence type="ECO:0000256" key="4">
    <source>
        <dbReference type="ARBA" id="ARBA00022741"/>
    </source>
</evidence>
<keyword evidence="13" id="KW-1185">Reference proteome</keyword>
<evidence type="ECO:0000256" key="3">
    <source>
        <dbReference type="ARBA" id="ARBA00022517"/>
    </source>
</evidence>
<dbReference type="InterPro" id="IPR005225">
    <property type="entry name" value="Small_GTP-bd"/>
</dbReference>
<dbReference type="PANTHER" id="PTHR42698:SF1">
    <property type="entry name" value="GTPASE ERA, MITOCHONDRIAL"/>
    <property type="match status" value="1"/>
</dbReference>
<feature type="binding site" evidence="7">
    <location>
        <begin position="95"/>
        <end position="99"/>
    </location>
    <ligand>
        <name>GTP</name>
        <dbReference type="ChEBI" id="CHEBI:37565"/>
    </ligand>
</feature>
<dbReference type="Gene3D" id="3.30.300.20">
    <property type="match status" value="1"/>
</dbReference>
<dbReference type="GO" id="GO:0043024">
    <property type="term" value="F:ribosomal small subunit binding"/>
    <property type="evidence" value="ECO:0007669"/>
    <property type="project" value="TreeGrafter"/>
</dbReference>
<name>A0A7Y0AFH1_9BACT</name>
<evidence type="ECO:0000256" key="9">
    <source>
        <dbReference type="RuleBase" id="RU003761"/>
    </source>
</evidence>
<dbReference type="InterPro" id="IPR027417">
    <property type="entry name" value="P-loop_NTPase"/>
</dbReference>
<keyword evidence="7" id="KW-0699">rRNA-binding</keyword>
<dbReference type="CDD" id="cd04163">
    <property type="entry name" value="Era"/>
    <property type="match status" value="1"/>
</dbReference>
<evidence type="ECO:0000256" key="7">
    <source>
        <dbReference type="HAMAP-Rule" id="MF_00367"/>
    </source>
</evidence>
<keyword evidence="7" id="KW-0472">Membrane</keyword>
<evidence type="ECO:0000256" key="2">
    <source>
        <dbReference type="ARBA" id="ARBA00020484"/>
    </source>
</evidence>
<comment type="function">
    <text evidence="7">An essential GTPase that binds both GDP and GTP, with rapid nucleotide exchange. Plays a role in 16S rRNA processing and 30S ribosomal subunit biogenesis and possibly also in cell cycle regulation and energy metabolism.</text>
</comment>
<dbReference type="PANTHER" id="PTHR42698">
    <property type="entry name" value="GTPASE ERA"/>
    <property type="match status" value="1"/>
</dbReference>
<evidence type="ECO:0000256" key="6">
    <source>
        <dbReference type="ARBA" id="ARBA00023134"/>
    </source>
</evidence>
<dbReference type="GO" id="GO:0005829">
    <property type="term" value="C:cytosol"/>
    <property type="evidence" value="ECO:0007669"/>
    <property type="project" value="TreeGrafter"/>
</dbReference>
<dbReference type="Pfam" id="PF07650">
    <property type="entry name" value="KH_2"/>
    <property type="match status" value="1"/>
</dbReference>
<dbReference type="InterPro" id="IPR009019">
    <property type="entry name" value="KH_sf_prok-type"/>
</dbReference>
<feature type="domain" description="KH type-2" evidence="10">
    <location>
        <begin position="230"/>
        <end position="314"/>
    </location>
</feature>
<feature type="binding site" evidence="7">
    <location>
        <begin position="48"/>
        <end position="55"/>
    </location>
    <ligand>
        <name>GTP</name>
        <dbReference type="ChEBI" id="CHEBI:37565"/>
    </ligand>
</feature>
<dbReference type="HAMAP" id="MF_00367">
    <property type="entry name" value="GTPase_Era"/>
    <property type="match status" value="1"/>
</dbReference>
<dbReference type="AlphaFoldDB" id="A0A7Y0AFH1"/>
<dbReference type="GO" id="GO:0003924">
    <property type="term" value="F:GTPase activity"/>
    <property type="evidence" value="ECO:0007669"/>
    <property type="project" value="UniProtKB-UniRule"/>
</dbReference>
<dbReference type="GO" id="GO:0005525">
    <property type="term" value="F:GTP binding"/>
    <property type="evidence" value="ECO:0007669"/>
    <property type="project" value="UniProtKB-UniRule"/>
</dbReference>
<dbReference type="NCBIfam" id="TIGR00231">
    <property type="entry name" value="small_GTP"/>
    <property type="match status" value="1"/>
</dbReference>
<feature type="region of interest" description="G5" evidence="8">
    <location>
        <begin position="186"/>
        <end position="188"/>
    </location>
</feature>
<comment type="subunit">
    <text evidence="7">Monomer.</text>
</comment>
<dbReference type="SUPFAM" id="SSF52540">
    <property type="entry name" value="P-loop containing nucleoside triphosphate hydrolases"/>
    <property type="match status" value="1"/>
</dbReference>
<comment type="subcellular location">
    <subcellularLocation>
        <location evidence="7">Cytoplasm</location>
    </subcellularLocation>
    <subcellularLocation>
        <location evidence="7">Cell membrane</location>
        <topology evidence="7">Peripheral membrane protein</topology>
    </subcellularLocation>
</comment>
<dbReference type="Gene3D" id="3.40.50.300">
    <property type="entry name" value="P-loop containing nucleotide triphosphate hydrolases"/>
    <property type="match status" value="1"/>
</dbReference>
<keyword evidence="5 7" id="KW-0694">RNA-binding</keyword>
<dbReference type="NCBIfam" id="TIGR00436">
    <property type="entry name" value="era"/>
    <property type="match status" value="1"/>
</dbReference>
<keyword evidence="7" id="KW-0963">Cytoplasm</keyword>
<comment type="similarity">
    <text evidence="1 7 8 9">Belongs to the TRAFAC class TrmE-Era-EngA-EngB-Septin-like GTPase superfamily. Era GTPase family.</text>
</comment>
<dbReference type="InterPro" id="IPR015946">
    <property type="entry name" value="KH_dom-like_a/b"/>
</dbReference>
<dbReference type="PROSITE" id="PS50823">
    <property type="entry name" value="KH_TYPE_2"/>
    <property type="match status" value="1"/>
</dbReference>
<evidence type="ECO:0000256" key="1">
    <source>
        <dbReference type="ARBA" id="ARBA00007921"/>
    </source>
</evidence>
<feature type="region of interest" description="G4" evidence="8">
    <location>
        <begin position="156"/>
        <end position="159"/>
    </location>
</feature>
<organism evidence="12 13">
    <name type="scientific">Hymenobacter polaris</name>
    <dbReference type="NCBI Taxonomy" id="2682546"/>
    <lineage>
        <taxon>Bacteria</taxon>
        <taxon>Pseudomonadati</taxon>
        <taxon>Bacteroidota</taxon>
        <taxon>Cytophagia</taxon>
        <taxon>Cytophagales</taxon>
        <taxon>Hymenobacteraceae</taxon>
        <taxon>Hymenobacter</taxon>
    </lineage>
</organism>
<dbReference type="GO" id="GO:0005886">
    <property type="term" value="C:plasma membrane"/>
    <property type="evidence" value="ECO:0007669"/>
    <property type="project" value="UniProtKB-SubCell"/>
</dbReference>
<comment type="caution">
    <text evidence="12">The sequence shown here is derived from an EMBL/GenBank/DDBJ whole genome shotgun (WGS) entry which is preliminary data.</text>
</comment>
<evidence type="ECO:0000256" key="8">
    <source>
        <dbReference type="PROSITE-ProRule" id="PRU01050"/>
    </source>
</evidence>
<dbReference type="NCBIfam" id="NF000908">
    <property type="entry name" value="PRK00089.1"/>
    <property type="match status" value="1"/>
</dbReference>
<feature type="region of interest" description="G3" evidence="8">
    <location>
        <begin position="95"/>
        <end position="98"/>
    </location>
</feature>
<dbReference type="InterPro" id="IPR030388">
    <property type="entry name" value="G_ERA_dom"/>
</dbReference>
<evidence type="ECO:0000313" key="12">
    <source>
        <dbReference type="EMBL" id="NML66409.1"/>
    </source>
</evidence>
<feature type="domain" description="Era-type G" evidence="11">
    <location>
        <begin position="40"/>
        <end position="207"/>
    </location>
</feature>
<dbReference type="PRINTS" id="PR00326">
    <property type="entry name" value="GTP1OBG"/>
</dbReference>
<dbReference type="GO" id="GO:0000028">
    <property type="term" value="P:ribosomal small subunit assembly"/>
    <property type="evidence" value="ECO:0007669"/>
    <property type="project" value="TreeGrafter"/>
</dbReference>
<dbReference type="PROSITE" id="PS51713">
    <property type="entry name" value="G_ERA"/>
    <property type="match status" value="1"/>
</dbReference>
<dbReference type="InterPro" id="IPR004044">
    <property type="entry name" value="KH_dom_type_2"/>
</dbReference>
<accession>A0A7Y0AFH1</accession>
<feature type="region of interest" description="G1" evidence="8">
    <location>
        <begin position="48"/>
        <end position="55"/>
    </location>
</feature>
<evidence type="ECO:0000313" key="13">
    <source>
        <dbReference type="Proteomes" id="UP000559626"/>
    </source>
</evidence>
<dbReference type="GO" id="GO:0070181">
    <property type="term" value="F:small ribosomal subunit rRNA binding"/>
    <property type="evidence" value="ECO:0007669"/>
    <property type="project" value="UniProtKB-UniRule"/>
</dbReference>
<keyword evidence="7" id="KW-1003">Cell membrane</keyword>
<evidence type="ECO:0000256" key="5">
    <source>
        <dbReference type="ARBA" id="ARBA00022884"/>
    </source>
</evidence>
<dbReference type="Pfam" id="PF01926">
    <property type="entry name" value="MMR_HSR1"/>
    <property type="match status" value="1"/>
</dbReference>
<reference evidence="12 13" key="1">
    <citation type="submission" date="2020-04" db="EMBL/GenBank/DDBJ databases">
        <title>Hymenobacter polaris sp. nov., isolated from Arctic soil.</title>
        <authorList>
            <person name="Dahal R.H."/>
        </authorList>
    </citation>
    <scope>NUCLEOTIDE SEQUENCE [LARGE SCALE GENOMIC DNA]</scope>
    <source>
        <strain evidence="12 13">RP-2-7</strain>
    </source>
</reference>
<proteinExistence type="inferred from homology"/>
<protein>
    <recommendedName>
        <fullName evidence="2 7">GTPase Era</fullName>
    </recommendedName>
</protein>
<evidence type="ECO:0000259" key="10">
    <source>
        <dbReference type="PROSITE" id="PS50823"/>
    </source>
</evidence>